<proteinExistence type="predicted"/>
<sequence length="215" mass="23860">MNEKVNPEGVFCRLMDQATDLRRKRSLQAIHDICKLLHERQSLDFSLRNITLLGHDRQLAVPSIKSISNSTGLHYRELIHAWKNFSAKVDEQDQAADNWINAIPDPVLRMSVMILSKELKALRAKNSRKENSVPGTIIITSTGGQPVNVGQRLNDAERAALRASIDPHTLRLVGLNIGVRGEITDQAGRFIHKPGYCDAIRKLLGAGAENIGETS</sequence>
<name>A0A3M2ZX63_PSEYM</name>
<protein>
    <submittedName>
        <fullName evidence="1">Uncharacterized protein</fullName>
    </submittedName>
</protein>
<organism evidence="1 2">
    <name type="scientific">Pseudomonas syringae pv. maculicola</name>
    <dbReference type="NCBI Taxonomy" id="59511"/>
    <lineage>
        <taxon>Bacteria</taxon>
        <taxon>Pseudomonadati</taxon>
        <taxon>Pseudomonadota</taxon>
        <taxon>Gammaproteobacteria</taxon>
        <taxon>Pseudomonadales</taxon>
        <taxon>Pseudomonadaceae</taxon>
        <taxon>Pseudomonas</taxon>
    </lineage>
</organism>
<dbReference type="AlphaFoldDB" id="A0A3M2ZX63"/>
<gene>
    <name evidence="1" type="ORF">APX70_00096</name>
</gene>
<accession>A0A3M2ZX63</accession>
<reference evidence="1 2" key="1">
    <citation type="submission" date="2018-08" db="EMBL/GenBank/DDBJ databases">
        <title>Recombination of ecologically and evolutionarily significant loci maintains genetic cohesion in the Pseudomonas syringae species complex.</title>
        <authorList>
            <person name="Dillon M."/>
            <person name="Thakur S."/>
            <person name="Almeida R.N.D."/>
            <person name="Weir B.S."/>
            <person name="Guttman D.S."/>
        </authorList>
    </citation>
    <scope>NUCLEOTIDE SEQUENCE [LARGE SCALE GENOMIC DNA]</scope>
    <source>
        <strain evidence="1 2">88_10</strain>
    </source>
</reference>
<evidence type="ECO:0000313" key="1">
    <source>
        <dbReference type="EMBL" id="RML92826.1"/>
    </source>
</evidence>
<dbReference type="EMBL" id="RBNL01001144">
    <property type="protein sequence ID" value="RML92826.1"/>
    <property type="molecule type" value="Genomic_DNA"/>
</dbReference>
<evidence type="ECO:0000313" key="2">
    <source>
        <dbReference type="Proteomes" id="UP000282378"/>
    </source>
</evidence>
<dbReference type="Proteomes" id="UP000282378">
    <property type="component" value="Unassembled WGS sequence"/>
</dbReference>
<dbReference type="InterPro" id="IPR048061">
    <property type="entry name" value="GmtX-like"/>
</dbReference>
<dbReference type="NCBIfam" id="NF040692">
    <property type="entry name" value="recomb_assoc"/>
    <property type="match status" value="1"/>
</dbReference>
<comment type="caution">
    <text evidence="1">The sequence shown here is derived from an EMBL/GenBank/DDBJ whole genome shotgun (WGS) entry which is preliminary data.</text>
</comment>
<dbReference type="RefSeq" id="WP_046463690.1">
    <property type="nucleotide sequence ID" value="NZ_LGLH01000019.1"/>
</dbReference>